<evidence type="ECO:0000256" key="4">
    <source>
        <dbReference type="ARBA" id="ARBA00022989"/>
    </source>
</evidence>
<reference evidence="10" key="1">
    <citation type="submission" date="2021-02" db="EMBL/GenBank/DDBJ databases">
        <authorList>
            <person name="Nowell W R."/>
        </authorList>
    </citation>
    <scope>NUCLEOTIDE SEQUENCE</scope>
</reference>
<dbReference type="PANTHER" id="PTHR16133">
    <property type="entry name" value="SOLUTE CARRIER FAMILY 39 ZINC TRANSPORTER , MEMBER 9-RELATED"/>
    <property type="match status" value="1"/>
</dbReference>
<evidence type="ECO:0000256" key="8">
    <source>
        <dbReference type="SAM" id="Phobius"/>
    </source>
</evidence>
<dbReference type="Proteomes" id="UP000663828">
    <property type="component" value="Unassembled WGS sequence"/>
</dbReference>
<feature type="transmembrane region" description="Helical" evidence="8">
    <location>
        <begin position="820"/>
        <end position="838"/>
    </location>
</feature>
<dbReference type="EMBL" id="CAJNOJ010000156">
    <property type="protein sequence ID" value="CAF1213855.1"/>
    <property type="molecule type" value="Genomic_DNA"/>
</dbReference>
<evidence type="ECO:0000313" key="11">
    <source>
        <dbReference type="Proteomes" id="UP000663828"/>
    </source>
</evidence>
<evidence type="ECO:0000313" key="12">
    <source>
        <dbReference type="Proteomes" id="UP000663852"/>
    </source>
</evidence>
<keyword evidence="11" id="KW-1185">Reference proteome</keyword>
<feature type="transmembrane region" description="Helical" evidence="8">
    <location>
        <begin position="322"/>
        <end position="340"/>
    </location>
</feature>
<evidence type="ECO:0000313" key="10">
    <source>
        <dbReference type="EMBL" id="CAF1213855.1"/>
    </source>
</evidence>
<dbReference type="Gene3D" id="1.20.1250.20">
    <property type="entry name" value="MFS general substrate transporter like domains"/>
    <property type="match status" value="2"/>
</dbReference>
<feature type="transmembrane region" description="Helical" evidence="8">
    <location>
        <begin position="757"/>
        <end position="775"/>
    </location>
</feature>
<feature type="transmembrane region" description="Helical" evidence="8">
    <location>
        <begin position="12"/>
        <end position="31"/>
    </location>
</feature>
<dbReference type="PANTHER" id="PTHR16133:SF0">
    <property type="entry name" value="ZINC_IRON REGULATED TRANSPORTER-RELATED PROTEIN 102B, ISOFORM E"/>
    <property type="match status" value="1"/>
</dbReference>
<dbReference type="InterPro" id="IPR003689">
    <property type="entry name" value="ZIP"/>
</dbReference>
<feature type="transmembrane region" description="Helical" evidence="8">
    <location>
        <begin position="691"/>
        <end position="711"/>
    </location>
</feature>
<feature type="transmembrane region" description="Helical" evidence="8">
    <location>
        <begin position="119"/>
        <end position="141"/>
    </location>
</feature>
<feature type="transmembrane region" description="Helical" evidence="8">
    <location>
        <begin position="378"/>
        <end position="399"/>
    </location>
</feature>
<name>A0A814XB29_ADIRI</name>
<dbReference type="EMBL" id="CAJNOR010000431">
    <property type="protein sequence ID" value="CAF0912530.1"/>
    <property type="molecule type" value="Genomic_DNA"/>
</dbReference>
<feature type="transmembrane region" description="Helical" evidence="8">
    <location>
        <begin position="546"/>
        <end position="564"/>
    </location>
</feature>
<feature type="transmembrane region" description="Helical" evidence="8">
    <location>
        <begin position="283"/>
        <end position="310"/>
    </location>
</feature>
<feature type="transmembrane region" description="Helical" evidence="8">
    <location>
        <begin position="215"/>
        <end position="234"/>
    </location>
</feature>
<comment type="subcellular location">
    <subcellularLocation>
        <location evidence="1">Endomembrane system</location>
        <topology evidence="1">Multi-pass membrane protein</topology>
    </subcellularLocation>
    <subcellularLocation>
        <location evidence="2">Golgi apparatus membrane</location>
    </subcellularLocation>
</comment>
<comment type="caution">
    <text evidence="10">The sequence shown here is derived from an EMBL/GenBank/DDBJ whole genome shotgun (WGS) entry which is preliminary data.</text>
</comment>
<proteinExistence type="predicted"/>
<sequence>MKLVRSHTIATVLSLQTLSTCIIFTLGQYIYTFYLQIYTPLLHSTFRNVTAITTSTSLNKHHSLEKCAKVGRSQDDVAQAWAQQRSADLFFWINVWSCFPIIIMTYILGLYTPKLGRRFILILPMIGIAIQVTIWLAIIYFHLPEHWWYIAAFIVGLSGSDNVRNFVLNLFITENTIETERSSRFVIFGAISMVVSAIGTFVIGYYIAWQGFTNLYWIALFLQLISIFIVLFFFKSDTHHYRYLANSDQSDLLLQSASRPTNCQFYFHICQILTRRNRSRKKYFSLLLTLVVYALFSFLCTAFSVLLLYLLNAPFCWTSKHVGNFSATALIIFGIFSVAGMKLLTKFGACDIVICIISHIFLCLTLLWFAFAENDLQMYIGLLFSSLSGYPNFLTLSMVSKWLESHERTSAFTLTTEINTIMKVTGYCFFNWIYARTVIHYKNFTFLLAAGLTIIPLLLNICLWYISRTMSDEPTNPVEEIDLKPGILSVPTEWSAPIVNANSFLISQQLSNLSRTNSMSSTMFLGSYLSGLVPLAFTLSETKMRYVTVLGAGLLVGTALAVIVPEGVHALYMSELETNQMQTQHEFQTNHKIIGRHLNQLDREGKEENKGVKDDFLPPAHQHTADRPRELGSELDHKHSDTTHSAIGVTLILGFVFMLVIDNCGSRIIRHHGTQINDSPSAMSMSKAKSTWTATLGLVVHAAADGIALGAASATSRFNVELIVFMAIMLHKAPAAFGLVSFLMSDGVDRKRIRRHLLIFSLAAPLMAIFTFVLLKSKAHDTYSVDSTGLAMLFSAGTFLFVATVHVLPEVQSHYDNRQFRAVELLILIIGCCFPIILSMGHKH</sequence>
<feature type="transmembrane region" description="Helical" evidence="8">
    <location>
        <begin position="147"/>
        <end position="173"/>
    </location>
</feature>
<feature type="transmembrane region" description="Helical" evidence="8">
    <location>
        <begin position="643"/>
        <end position="661"/>
    </location>
</feature>
<evidence type="ECO:0000313" key="9">
    <source>
        <dbReference type="EMBL" id="CAF0912530.1"/>
    </source>
</evidence>
<feature type="transmembrane region" description="Helical" evidence="8">
    <location>
        <begin position="787"/>
        <end position="808"/>
    </location>
</feature>
<keyword evidence="6 8" id="KW-0472">Membrane</keyword>
<evidence type="ECO:0000256" key="7">
    <source>
        <dbReference type="SAM" id="MobiDB-lite"/>
    </source>
</evidence>
<feature type="region of interest" description="Disordered" evidence="7">
    <location>
        <begin position="606"/>
        <end position="639"/>
    </location>
</feature>
<evidence type="ECO:0000256" key="6">
    <source>
        <dbReference type="ARBA" id="ARBA00023136"/>
    </source>
</evidence>
<feature type="transmembrane region" description="Helical" evidence="8">
    <location>
        <begin position="89"/>
        <end position="112"/>
    </location>
</feature>
<feature type="transmembrane region" description="Helical" evidence="8">
    <location>
        <begin position="185"/>
        <end position="209"/>
    </location>
</feature>
<protein>
    <submittedName>
        <fullName evidence="10">Uncharacterized protein</fullName>
    </submittedName>
</protein>
<dbReference type="InterPro" id="IPR036259">
    <property type="entry name" value="MFS_trans_sf"/>
</dbReference>
<gene>
    <name evidence="10" type="ORF">EDS130_LOCUS26032</name>
    <name evidence="9" type="ORF">XAT740_LOCUS8615</name>
</gene>
<dbReference type="Pfam" id="PF07690">
    <property type="entry name" value="MFS_1"/>
    <property type="match status" value="1"/>
</dbReference>
<organism evidence="10 12">
    <name type="scientific">Adineta ricciae</name>
    <name type="common">Rotifer</name>
    <dbReference type="NCBI Taxonomy" id="249248"/>
    <lineage>
        <taxon>Eukaryota</taxon>
        <taxon>Metazoa</taxon>
        <taxon>Spiralia</taxon>
        <taxon>Gnathifera</taxon>
        <taxon>Rotifera</taxon>
        <taxon>Eurotatoria</taxon>
        <taxon>Bdelloidea</taxon>
        <taxon>Adinetida</taxon>
        <taxon>Adinetidae</taxon>
        <taxon>Adineta</taxon>
    </lineage>
</organism>
<dbReference type="OrthoDB" id="3026777at2759"/>
<evidence type="ECO:0000256" key="1">
    <source>
        <dbReference type="ARBA" id="ARBA00004127"/>
    </source>
</evidence>
<feature type="compositionally biased region" description="Basic and acidic residues" evidence="7">
    <location>
        <begin position="623"/>
        <end position="639"/>
    </location>
</feature>
<dbReference type="InterPro" id="IPR011701">
    <property type="entry name" value="MFS"/>
</dbReference>
<accession>A0A814XB29</accession>
<dbReference type="GO" id="GO:0000139">
    <property type="term" value="C:Golgi membrane"/>
    <property type="evidence" value="ECO:0007669"/>
    <property type="project" value="UniProtKB-SubCell"/>
</dbReference>
<dbReference type="AlphaFoldDB" id="A0A814XB29"/>
<feature type="compositionally biased region" description="Basic and acidic residues" evidence="7">
    <location>
        <begin position="606"/>
        <end position="616"/>
    </location>
</feature>
<feature type="transmembrane region" description="Helical" evidence="8">
    <location>
        <begin position="444"/>
        <end position="466"/>
    </location>
</feature>
<dbReference type="InterPro" id="IPR045891">
    <property type="entry name" value="ZIP9"/>
</dbReference>
<feature type="transmembrane region" description="Helical" evidence="8">
    <location>
        <begin position="352"/>
        <end position="372"/>
    </location>
</feature>
<dbReference type="GO" id="GO:0006829">
    <property type="term" value="P:zinc ion transport"/>
    <property type="evidence" value="ECO:0007669"/>
    <property type="project" value="InterPro"/>
</dbReference>
<keyword evidence="5" id="KW-0333">Golgi apparatus</keyword>
<evidence type="ECO:0000256" key="2">
    <source>
        <dbReference type="ARBA" id="ARBA00004394"/>
    </source>
</evidence>
<dbReference type="Proteomes" id="UP000663852">
    <property type="component" value="Unassembled WGS sequence"/>
</dbReference>
<keyword evidence="4 8" id="KW-1133">Transmembrane helix</keyword>
<dbReference type="Pfam" id="PF02535">
    <property type="entry name" value="Zip"/>
    <property type="match status" value="1"/>
</dbReference>
<feature type="transmembrane region" description="Helical" evidence="8">
    <location>
        <begin position="723"/>
        <end position="745"/>
    </location>
</feature>
<dbReference type="SUPFAM" id="SSF103473">
    <property type="entry name" value="MFS general substrate transporter"/>
    <property type="match status" value="1"/>
</dbReference>
<keyword evidence="3 8" id="KW-0812">Transmembrane</keyword>
<evidence type="ECO:0000256" key="5">
    <source>
        <dbReference type="ARBA" id="ARBA00023034"/>
    </source>
</evidence>
<evidence type="ECO:0000256" key="3">
    <source>
        <dbReference type="ARBA" id="ARBA00022692"/>
    </source>
</evidence>
<dbReference type="GO" id="GO:0046873">
    <property type="term" value="F:metal ion transmembrane transporter activity"/>
    <property type="evidence" value="ECO:0007669"/>
    <property type="project" value="InterPro"/>
</dbReference>
<feature type="transmembrane region" description="Helical" evidence="8">
    <location>
        <begin position="519"/>
        <end position="539"/>
    </location>
</feature>